<accession>A0A5J4S065</accession>
<name>A0A5J4S065_9ZZZZ</name>
<comment type="caution">
    <text evidence="1">The sequence shown here is derived from an EMBL/GenBank/DDBJ whole genome shotgun (WGS) entry which is preliminary data.</text>
</comment>
<sequence>MNQNFESLILLWKDYNKASIQLTGEMGGTANAVGEFAEKLIGIYYDAEQLTASNKSADLKTKEGKLIQVKSRKLKNIQSTSLNVIRSWDFNILVIVLFSEDGNILKGIEIESDVAKSLSKRNEHQNGYILTTSKKLLYNECAKDITKQLQNIIDGNYFSNTKM</sequence>
<reference evidence="1" key="1">
    <citation type="submission" date="2019-03" db="EMBL/GenBank/DDBJ databases">
        <title>Single cell metagenomics reveals metabolic interactions within the superorganism composed of flagellate Streblomastix strix and complex community of Bacteroidetes bacteria on its surface.</title>
        <authorList>
            <person name="Treitli S.C."/>
            <person name="Kolisko M."/>
            <person name="Husnik F."/>
            <person name="Keeling P."/>
            <person name="Hampl V."/>
        </authorList>
    </citation>
    <scope>NUCLEOTIDE SEQUENCE</scope>
    <source>
        <strain evidence="1">STM</strain>
    </source>
</reference>
<dbReference type="EMBL" id="SNRY01000535">
    <property type="protein sequence ID" value="KAA6339454.1"/>
    <property type="molecule type" value="Genomic_DNA"/>
</dbReference>
<protein>
    <submittedName>
        <fullName evidence="1">Uncharacterized protein</fullName>
    </submittedName>
</protein>
<evidence type="ECO:0000313" key="1">
    <source>
        <dbReference type="EMBL" id="KAA6339454.1"/>
    </source>
</evidence>
<gene>
    <name evidence="1" type="ORF">EZS27_012620</name>
</gene>
<dbReference type="AlphaFoldDB" id="A0A5J4S065"/>
<proteinExistence type="predicted"/>
<organism evidence="1">
    <name type="scientific">termite gut metagenome</name>
    <dbReference type="NCBI Taxonomy" id="433724"/>
    <lineage>
        <taxon>unclassified sequences</taxon>
        <taxon>metagenomes</taxon>
        <taxon>organismal metagenomes</taxon>
    </lineage>
</organism>